<keyword evidence="2" id="KW-1133">Transmembrane helix</keyword>
<protein>
    <submittedName>
        <fullName evidence="3">Uncharacterized protein</fullName>
    </submittedName>
</protein>
<evidence type="ECO:0000256" key="2">
    <source>
        <dbReference type="SAM" id="Phobius"/>
    </source>
</evidence>
<proteinExistence type="predicted"/>
<reference evidence="3" key="1">
    <citation type="submission" date="2023-03" db="EMBL/GenBank/DDBJ databases">
        <title>Massive genome expansion in bonnet fungi (Mycena s.s.) driven by repeated elements and novel gene families across ecological guilds.</title>
        <authorList>
            <consortium name="Lawrence Berkeley National Laboratory"/>
            <person name="Harder C.B."/>
            <person name="Miyauchi S."/>
            <person name="Viragh M."/>
            <person name="Kuo A."/>
            <person name="Thoen E."/>
            <person name="Andreopoulos B."/>
            <person name="Lu D."/>
            <person name="Skrede I."/>
            <person name="Drula E."/>
            <person name="Henrissat B."/>
            <person name="Morin E."/>
            <person name="Kohler A."/>
            <person name="Barry K."/>
            <person name="LaButti K."/>
            <person name="Morin E."/>
            <person name="Salamov A."/>
            <person name="Lipzen A."/>
            <person name="Mereny Z."/>
            <person name="Hegedus B."/>
            <person name="Baldrian P."/>
            <person name="Stursova M."/>
            <person name="Weitz H."/>
            <person name="Taylor A."/>
            <person name="Grigoriev I.V."/>
            <person name="Nagy L.G."/>
            <person name="Martin F."/>
            <person name="Kauserud H."/>
        </authorList>
    </citation>
    <scope>NUCLEOTIDE SEQUENCE</scope>
    <source>
        <strain evidence="3">CBHHK002</strain>
    </source>
</reference>
<accession>A0AAD6ZBJ0</accession>
<evidence type="ECO:0000313" key="4">
    <source>
        <dbReference type="Proteomes" id="UP001218218"/>
    </source>
</evidence>
<dbReference type="Proteomes" id="UP001218218">
    <property type="component" value="Unassembled WGS sequence"/>
</dbReference>
<keyword evidence="2" id="KW-0472">Membrane</keyword>
<organism evidence="3 4">
    <name type="scientific">Mycena albidolilacea</name>
    <dbReference type="NCBI Taxonomy" id="1033008"/>
    <lineage>
        <taxon>Eukaryota</taxon>
        <taxon>Fungi</taxon>
        <taxon>Dikarya</taxon>
        <taxon>Basidiomycota</taxon>
        <taxon>Agaricomycotina</taxon>
        <taxon>Agaricomycetes</taxon>
        <taxon>Agaricomycetidae</taxon>
        <taxon>Agaricales</taxon>
        <taxon>Marasmiineae</taxon>
        <taxon>Mycenaceae</taxon>
        <taxon>Mycena</taxon>
    </lineage>
</organism>
<evidence type="ECO:0000256" key="1">
    <source>
        <dbReference type="SAM" id="MobiDB-lite"/>
    </source>
</evidence>
<feature type="region of interest" description="Disordered" evidence="1">
    <location>
        <begin position="174"/>
        <end position="199"/>
    </location>
</feature>
<feature type="transmembrane region" description="Helical" evidence="2">
    <location>
        <begin position="211"/>
        <end position="230"/>
    </location>
</feature>
<keyword evidence="2" id="KW-0812">Transmembrane</keyword>
<comment type="caution">
    <text evidence="3">The sequence shown here is derived from an EMBL/GenBank/DDBJ whole genome shotgun (WGS) entry which is preliminary data.</text>
</comment>
<sequence>MGFLFFCPKEDLQTRSSSFRWPECPAYWSFDPSGVERLSMEDATCLGFPSISLSAEFYGRAWEASVYAGLRQFHQAKGFDPYSLDVARHFGEPLYHLAAETDVPFAHVDDEYLYSDEDNPDTFGMDYLYGMRSSAWEDDTETTATEEKAVLPVNVDDEGLCAEQVQDPLDIDEAESSQNFPDTHHAPESMARNEPLSPDDDEMPVSRAFKFFMNIQLALIMFLAICWLYDHVWSGTTLK</sequence>
<keyword evidence="4" id="KW-1185">Reference proteome</keyword>
<dbReference type="EMBL" id="JARIHO010000063">
    <property type="protein sequence ID" value="KAJ7315177.1"/>
    <property type="molecule type" value="Genomic_DNA"/>
</dbReference>
<name>A0AAD6ZBJ0_9AGAR</name>
<evidence type="ECO:0000313" key="3">
    <source>
        <dbReference type="EMBL" id="KAJ7315177.1"/>
    </source>
</evidence>
<dbReference type="AlphaFoldDB" id="A0AAD6ZBJ0"/>
<gene>
    <name evidence="3" type="ORF">DFH08DRAFT_1086958</name>
</gene>